<dbReference type="EMBL" id="CP029159">
    <property type="protein sequence ID" value="QKM69082.1"/>
    <property type="molecule type" value="Genomic_DNA"/>
</dbReference>
<proteinExistence type="predicted"/>
<dbReference type="SUPFAM" id="SSF51658">
    <property type="entry name" value="Xylose isomerase-like"/>
    <property type="match status" value="1"/>
</dbReference>
<dbReference type="RefSeq" id="WP_006348471.1">
    <property type="nucleotide sequence ID" value="NZ_CP029159.1"/>
</dbReference>
<protein>
    <submittedName>
        <fullName evidence="1">Uncharacterized protein</fullName>
    </submittedName>
</protein>
<sequence length="334" mass="36503">MDGMHLRTRAVVLALPLTLTMTLAFAAPPAAPAAAGPARGGSNYFVYHLEGCHREPYGVVNSYDRAPALIAGQLAAMARAGQQRLRIPVFHHRGPDSGTVMDSTGGTLSEQNTRNLTDLLEAVRDAGFAAVEIAFFPKDANDPMLWTAVDESLYAENLSVVRQVRDIVVRSGLPYVVDLVNEGAPPPGPEYAALLAYDRRLWADYTRDHGTADTVGFSLTVWSAGRVPQLPEVYGDRPPPVHEVHFYGKPGDGDEYRQFMDTDAAMDAIGYRQPWIVGEVWYDDPEAAAGIRRAMRDADREVLFLTQWPLRRGAPCQADTAPPESFAAYAAEGF</sequence>
<organism evidence="1 2">
    <name type="scientific">Streptomyces tsukubensis (strain DSM 42081 / NBRC 108919 / NRRL 18488 / 9993)</name>
    <dbReference type="NCBI Taxonomy" id="1114943"/>
    <lineage>
        <taxon>Bacteria</taxon>
        <taxon>Bacillati</taxon>
        <taxon>Actinomycetota</taxon>
        <taxon>Actinomycetes</taxon>
        <taxon>Kitasatosporales</taxon>
        <taxon>Streptomycetaceae</taxon>
        <taxon>Streptomyces</taxon>
    </lineage>
</organism>
<dbReference type="InterPro" id="IPR036237">
    <property type="entry name" value="Xyl_isomerase-like_sf"/>
</dbReference>
<evidence type="ECO:0000313" key="2">
    <source>
        <dbReference type="Proteomes" id="UP000005940"/>
    </source>
</evidence>
<dbReference type="Proteomes" id="UP000005940">
    <property type="component" value="Chromosome"/>
</dbReference>
<gene>
    <name evidence="1" type="ORF">STSU_019880</name>
</gene>
<name>I2N0V3_STRT9</name>
<accession>I2N0V3</accession>
<reference evidence="1 2" key="1">
    <citation type="journal article" date="2012" name="J. Bacteriol.">
        <title>Draft genome of Streptomyces tsukubaensis NRRL 18488, the producer of the clinically important immunosuppressant tacrolimus (FK506).</title>
        <authorList>
            <person name="Barreiro C."/>
            <person name="Prieto C."/>
            <person name="Sola-Landa A."/>
            <person name="Solera E."/>
            <person name="Martinez-Castro M."/>
            <person name="Perez-Redondo R."/>
            <person name="Garcia-Estrada C."/>
            <person name="Aparicio J.F."/>
            <person name="Fernandez-Martinez L.T."/>
            <person name="Santos-Aberturas J."/>
            <person name="Salehi-Najafabadi Z."/>
            <person name="Rodriguez-Garcia A."/>
            <person name="Tauch A."/>
            <person name="Martin J.F."/>
        </authorList>
    </citation>
    <scope>NUCLEOTIDE SEQUENCE [LARGE SCALE GENOMIC DNA]</scope>
    <source>
        <strain evidence="2">DSM 42081 / NBRC 108919 / NRRL 18488 / 9993</strain>
    </source>
</reference>
<keyword evidence="2" id="KW-1185">Reference proteome</keyword>
<evidence type="ECO:0000313" key="1">
    <source>
        <dbReference type="EMBL" id="QKM69082.1"/>
    </source>
</evidence>
<dbReference type="AlphaFoldDB" id="I2N0V3"/>